<dbReference type="InterPro" id="IPR050563">
    <property type="entry name" value="4-hydroxybenzoyl-CoA_TE"/>
</dbReference>
<proteinExistence type="predicted"/>
<feature type="compositionally biased region" description="Low complexity" evidence="1">
    <location>
        <begin position="270"/>
        <end position="283"/>
    </location>
</feature>
<dbReference type="Pfam" id="PF13279">
    <property type="entry name" value="4HBT_2"/>
    <property type="match status" value="1"/>
</dbReference>
<feature type="region of interest" description="Disordered" evidence="1">
    <location>
        <begin position="56"/>
        <end position="77"/>
    </location>
</feature>
<dbReference type="OrthoDB" id="5538558at2759"/>
<keyword evidence="3" id="KW-1185">Reference proteome</keyword>
<gene>
    <name evidence="2" type="ORF">D9757_006672</name>
</gene>
<accession>A0A8H5MA49</accession>
<sequence>MCRRAGLFSTTSMYRPHLPGVYRQRRFNSSIKALRAAFSNPASPYYLAPGTAGPASPDDVALPEQSSKTHAKGILHSSSKKQLYPSELGELLEQGREKLAQSGFQRSSIWQQNIVWGDQDPFQHVNNVQYVRFFESSRIHWMVLLGHRLGGPEKVDALLKGKGISLIIKALNITYRRPVTYPDTLLISHKPVQSPKSPNNSSTREPPPPSPPSSATPNRNPNPNPDPTANADFTSTNPNTNTSSTSTSTSPSPLLYPHSSQLKTGTGTALPLPSSSNKPDNDPSILHLTSSAFSVSQQSFVAHCHETLVWYDYSKLKKSAPGEEYMDAIWGPYRTK</sequence>
<dbReference type="InterPro" id="IPR029069">
    <property type="entry name" value="HotDog_dom_sf"/>
</dbReference>
<feature type="compositionally biased region" description="Pro residues" evidence="1">
    <location>
        <begin position="205"/>
        <end position="226"/>
    </location>
</feature>
<dbReference type="PANTHER" id="PTHR31793">
    <property type="entry name" value="4-HYDROXYBENZOYL-COA THIOESTERASE FAMILY MEMBER"/>
    <property type="match status" value="1"/>
</dbReference>
<evidence type="ECO:0000313" key="3">
    <source>
        <dbReference type="Proteomes" id="UP000518752"/>
    </source>
</evidence>
<dbReference type="GO" id="GO:0047617">
    <property type="term" value="F:fatty acyl-CoA hydrolase activity"/>
    <property type="evidence" value="ECO:0007669"/>
    <property type="project" value="TreeGrafter"/>
</dbReference>
<evidence type="ECO:0000313" key="2">
    <source>
        <dbReference type="EMBL" id="KAF5386407.1"/>
    </source>
</evidence>
<feature type="compositionally biased region" description="Polar residues" evidence="1">
    <location>
        <begin position="258"/>
        <end position="267"/>
    </location>
</feature>
<feature type="region of interest" description="Disordered" evidence="1">
    <location>
        <begin position="188"/>
        <end position="283"/>
    </location>
</feature>
<organism evidence="2 3">
    <name type="scientific">Collybiopsis confluens</name>
    <dbReference type="NCBI Taxonomy" id="2823264"/>
    <lineage>
        <taxon>Eukaryota</taxon>
        <taxon>Fungi</taxon>
        <taxon>Dikarya</taxon>
        <taxon>Basidiomycota</taxon>
        <taxon>Agaricomycotina</taxon>
        <taxon>Agaricomycetes</taxon>
        <taxon>Agaricomycetidae</taxon>
        <taxon>Agaricales</taxon>
        <taxon>Marasmiineae</taxon>
        <taxon>Omphalotaceae</taxon>
        <taxon>Collybiopsis</taxon>
    </lineage>
</organism>
<protein>
    <submittedName>
        <fullName evidence="2">Uncharacterized protein</fullName>
    </submittedName>
</protein>
<reference evidence="2 3" key="1">
    <citation type="journal article" date="2020" name="ISME J.">
        <title>Uncovering the hidden diversity of litter-decomposition mechanisms in mushroom-forming fungi.</title>
        <authorList>
            <person name="Floudas D."/>
            <person name="Bentzer J."/>
            <person name="Ahren D."/>
            <person name="Johansson T."/>
            <person name="Persson P."/>
            <person name="Tunlid A."/>
        </authorList>
    </citation>
    <scope>NUCLEOTIDE SEQUENCE [LARGE SCALE GENOMIC DNA]</scope>
    <source>
        <strain evidence="2 3">CBS 406.79</strain>
    </source>
</reference>
<feature type="compositionally biased region" description="Low complexity" evidence="1">
    <location>
        <begin position="227"/>
        <end position="253"/>
    </location>
</feature>
<name>A0A8H5MA49_9AGAR</name>
<dbReference type="Gene3D" id="3.10.129.10">
    <property type="entry name" value="Hotdog Thioesterase"/>
    <property type="match status" value="1"/>
</dbReference>
<dbReference type="EMBL" id="JAACJN010000036">
    <property type="protein sequence ID" value="KAF5386407.1"/>
    <property type="molecule type" value="Genomic_DNA"/>
</dbReference>
<dbReference type="PANTHER" id="PTHR31793:SF39">
    <property type="entry name" value="THIOESTERASE_THIOL ESTER DEHYDRASE-ISOMERASE"/>
    <property type="match status" value="1"/>
</dbReference>
<dbReference type="CDD" id="cd00586">
    <property type="entry name" value="4HBT"/>
    <property type="match status" value="1"/>
</dbReference>
<evidence type="ECO:0000256" key="1">
    <source>
        <dbReference type="SAM" id="MobiDB-lite"/>
    </source>
</evidence>
<dbReference type="AlphaFoldDB" id="A0A8H5MA49"/>
<dbReference type="SUPFAM" id="SSF54637">
    <property type="entry name" value="Thioesterase/thiol ester dehydrase-isomerase"/>
    <property type="match status" value="1"/>
</dbReference>
<dbReference type="Proteomes" id="UP000518752">
    <property type="component" value="Unassembled WGS sequence"/>
</dbReference>
<comment type="caution">
    <text evidence="2">The sequence shown here is derived from an EMBL/GenBank/DDBJ whole genome shotgun (WGS) entry which is preliminary data.</text>
</comment>